<dbReference type="SUPFAM" id="SSF51735">
    <property type="entry name" value="NAD(P)-binding Rossmann-fold domains"/>
    <property type="match status" value="1"/>
</dbReference>
<dbReference type="Gene3D" id="3.40.50.720">
    <property type="entry name" value="NAD(P)-binding Rossmann-like Domain"/>
    <property type="match status" value="1"/>
</dbReference>
<feature type="domain" description="NAD-dependent epimerase/dehydratase" evidence="1">
    <location>
        <begin position="1"/>
        <end position="189"/>
    </location>
</feature>
<keyword evidence="3" id="KW-1185">Reference proteome</keyword>
<evidence type="ECO:0000313" key="2">
    <source>
        <dbReference type="EMBL" id="MBT2188757.1"/>
    </source>
</evidence>
<dbReference type="Pfam" id="PF01370">
    <property type="entry name" value="Epimerase"/>
    <property type="match status" value="1"/>
</dbReference>
<organism evidence="2 3">
    <name type="scientific">Sphingobium nicotianae</name>
    <dbReference type="NCBI Taxonomy" id="2782607"/>
    <lineage>
        <taxon>Bacteria</taxon>
        <taxon>Pseudomonadati</taxon>
        <taxon>Pseudomonadota</taxon>
        <taxon>Alphaproteobacteria</taxon>
        <taxon>Sphingomonadales</taxon>
        <taxon>Sphingomonadaceae</taxon>
        <taxon>Sphingobium</taxon>
    </lineage>
</organism>
<proteinExistence type="predicted"/>
<evidence type="ECO:0000259" key="1">
    <source>
        <dbReference type="Pfam" id="PF01370"/>
    </source>
</evidence>
<accession>A0A9X1ISW7</accession>
<dbReference type="PANTHER" id="PTHR48079">
    <property type="entry name" value="PROTEIN YEEZ"/>
    <property type="match status" value="1"/>
</dbReference>
<sequence length="302" mass="32515">MTGGTGFVGKATLDTALAAGHRVRALTRRPQAPREGIEWIAGSLDDHDALDRLIDGTDAVIHIAGVVNAPTRAGFEAGNATGTAALLAAMRRAGIARLVHVSSLAAREPHLSDYGWSKAQAERHVTENARDWTMVRPPAIFGPGDAELLELFQMAARGFVLLPPGGRLSVIHVDDLADLLVLLAGRGEDETSRMIYEADDNRDTGWSHTEFARAIGRAVGRPRVRTIAMPSPLVRLGARIDRLLRGDKARLTPDRAAYFCHDDWVARAALRPPASLWAPAIPTEEGLATTAQAYRAKGLLKP</sequence>
<evidence type="ECO:0000313" key="3">
    <source>
        <dbReference type="Proteomes" id="UP001138757"/>
    </source>
</evidence>
<dbReference type="PANTHER" id="PTHR48079:SF6">
    <property type="entry name" value="NAD(P)-BINDING DOMAIN-CONTAINING PROTEIN-RELATED"/>
    <property type="match status" value="1"/>
</dbReference>
<dbReference type="EMBL" id="JAHGAW010000012">
    <property type="protein sequence ID" value="MBT2188757.1"/>
    <property type="molecule type" value="Genomic_DNA"/>
</dbReference>
<comment type="caution">
    <text evidence="2">The sequence shown here is derived from an EMBL/GenBank/DDBJ whole genome shotgun (WGS) entry which is preliminary data.</text>
</comment>
<dbReference type="InterPro" id="IPR001509">
    <property type="entry name" value="Epimerase_deHydtase"/>
</dbReference>
<protein>
    <submittedName>
        <fullName evidence="2">NAD(P)H-binding protein</fullName>
    </submittedName>
</protein>
<gene>
    <name evidence="2" type="ORF">KK488_17530</name>
</gene>
<name>A0A9X1ISW7_9SPHN</name>
<dbReference type="GO" id="GO:0005737">
    <property type="term" value="C:cytoplasm"/>
    <property type="evidence" value="ECO:0007669"/>
    <property type="project" value="TreeGrafter"/>
</dbReference>
<dbReference type="InterPro" id="IPR036291">
    <property type="entry name" value="NAD(P)-bd_dom_sf"/>
</dbReference>
<dbReference type="AlphaFoldDB" id="A0A9X1ISW7"/>
<dbReference type="GO" id="GO:0004029">
    <property type="term" value="F:aldehyde dehydrogenase (NAD+) activity"/>
    <property type="evidence" value="ECO:0007669"/>
    <property type="project" value="TreeGrafter"/>
</dbReference>
<dbReference type="RefSeq" id="WP_214625068.1">
    <property type="nucleotide sequence ID" value="NZ_JAHGAW010000012.1"/>
</dbReference>
<reference evidence="2" key="1">
    <citation type="submission" date="2021-05" db="EMBL/GenBank/DDBJ databases">
        <title>Genome of Sphingobium sp. strain.</title>
        <authorList>
            <person name="Fan R."/>
        </authorList>
    </citation>
    <scope>NUCLEOTIDE SEQUENCE</scope>
    <source>
        <strain evidence="2">H33</strain>
    </source>
</reference>
<dbReference type="Proteomes" id="UP001138757">
    <property type="component" value="Unassembled WGS sequence"/>
</dbReference>
<dbReference type="InterPro" id="IPR051783">
    <property type="entry name" value="NAD(P)-dependent_oxidoreduct"/>
</dbReference>